<name>A0A7W6H756_9HYPH</name>
<feature type="compositionally biased region" description="Polar residues" evidence="1">
    <location>
        <begin position="1"/>
        <end position="10"/>
    </location>
</feature>
<organism evidence="2 3">
    <name type="scientific">Aureimonas pseudogalii</name>
    <dbReference type="NCBI Taxonomy" id="1744844"/>
    <lineage>
        <taxon>Bacteria</taxon>
        <taxon>Pseudomonadati</taxon>
        <taxon>Pseudomonadota</taxon>
        <taxon>Alphaproteobacteria</taxon>
        <taxon>Hyphomicrobiales</taxon>
        <taxon>Aurantimonadaceae</taxon>
        <taxon>Aureimonas</taxon>
    </lineage>
</organism>
<sequence length="76" mass="8078">MTKPTDQVFSRRSADETDRVPAGGETPRVSDTLVGAKDSPDPDSHAEAQANVLTDTEAGAMPDNDEGGIVPLKRRE</sequence>
<gene>
    <name evidence="2" type="ORF">GGR04_003730</name>
</gene>
<reference evidence="2 3" key="1">
    <citation type="submission" date="2020-08" db="EMBL/GenBank/DDBJ databases">
        <title>Genomic Encyclopedia of Type Strains, Phase IV (KMG-IV): sequencing the most valuable type-strain genomes for metagenomic binning, comparative biology and taxonomic classification.</title>
        <authorList>
            <person name="Goeker M."/>
        </authorList>
    </citation>
    <scope>NUCLEOTIDE SEQUENCE [LARGE SCALE GENOMIC DNA]</scope>
    <source>
        <strain evidence="2 3">DSM 102238</strain>
    </source>
</reference>
<dbReference type="Proteomes" id="UP000542776">
    <property type="component" value="Unassembled WGS sequence"/>
</dbReference>
<comment type="caution">
    <text evidence="2">The sequence shown here is derived from an EMBL/GenBank/DDBJ whole genome shotgun (WGS) entry which is preliminary data.</text>
</comment>
<evidence type="ECO:0000256" key="1">
    <source>
        <dbReference type="SAM" id="MobiDB-lite"/>
    </source>
</evidence>
<protein>
    <submittedName>
        <fullName evidence="2">Uncharacterized protein</fullName>
    </submittedName>
</protein>
<dbReference type="EMBL" id="JACIEK010000012">
    <property type="protein sequence ID" value="MBB3999860.1"/>
    <property type="molecule type" value="Genomic_DNA"/>
</dbReference>
<dbReference type="AlphaFoldDB" id="A0A7W6H756"/>
<evidence type="ECO:0000313" key="2">
    <source>
        <dbReference type="EMBL" id="MBB3999860.1"/>
    </source>
</evidence>
<feature type="region of interest" description="Disordered" evidence="1">
    <location>
        <begin position="1"/>
        <end position="76"/>
    </location>
</feature>
<accession>A0A7W6H756</accession>
<keyword evidence="3" id="KW-1185">Reference proteome</keyword>
<evidence type="ECO:0000313" key="3">
    <source>
        <dbReference type="Proteomes" id="UP000542776"/>
    </source>
</evidence>
<proteinExistence type="predicted"/>
<dbReference type="RefSeq" id="WP_183201362.1">
    <property type="nucleotide sequence ID" value="NZ_JACIEK010000012.1"/>
</dbReference>